<evidence type="ECO:0000313" key="3">
    <source>
        <dbReference type="Proteomes" id="UP000000602"/>
    </source>
</evidence>
<evidence type="ECO:0000259" key="1">
    <source>
        <dbReference type="Pfam" id="PF20260"/>
    </source>
</evidence>
<feature type="domain" description="Ribosomal RNA small subunit methyltransferase E PUA-like" evidence="1">
    <location>
        <begin position="19"/>
        <end position="57"/>
    </location>
</feature>
<protein>
    <recommendedName>
        <fullName evidence="1">Ribosomal RNA small subunit methyltransferase E PUA-like domain-containing protein</fullName>
    </recommendedName>
</protein>
<sequence length="96" mass="10515">MRRFFFSRQQEEEGLVVLSPEESRHISRVLRLEPGEVVELLDGRGSVFGGEIVAVGAEVQVRITAERPTVVGQTDGTCCSGRFEGAEDGFGHSKVH</sequence>
<dbReference type="STRING" id="177439.DP0695"/>
<dbReference type="InterPro" id="IPR046887">
    <property type="entry name" value="RsmE_PUA-like"/>
</dbReference>
<evidence type="ECO:0000313" key="2">
    <source>
        <dbReference type="EMBL" id="CAG35424.1"/>
    </source>
</evidence>
<keyword evidence="3" id="KW-1185">Reference proteome</keyword>
<organism evidence="2 3">
    <name type="scientific">Desulfotalea psychrophila (strain LSv54 / DSM 12343)</name>
    <dbReference type="NCBI Taxonomy" id="177439"/>
    <lineage>
        <taxon>Bacteria</taxon>
        <taxon>Pseudomonadati</taxon>
        <taxon>Thermodesulfobacteriota</taxon>
        <taxon>Desulfobulbia</taxon>
        <taxon>Desulfobulbales</taxon>
        <taxon>Desulfocapsaceae</taxon>
        <taxon>Desulfotalea</taxon>
    </lineage>
</organism>
<dbReference type="HOGENOM" id="CLU_2355189_0_0_7"/>
<dbReference type="KEGG" id="dps:DP0695"/>
<dbReference type="Proteomes" id="UP000000602">
    <property type="component" value="Chromosome"/>
</dbReference>
<proteinExistence type="predicted"/>
<name>Q6AQE9_DESPS</name>
<accession>Q6AQE9</accession>
<dbReference type="InterPro" id="IPR015947">
    <property type="entry name" value="PUA-like_sf"/>
</dbReference>
<dbReference type="RefSeq" id="WP_011187940.1">
    <property type="nucleotide sequence ID" value="NC_006138.1"/>
</dbReference>
<gene>
    <name evidence="2" type="ordered locus">DP0695</name>
</gene>
<dbReference type="AlphaFoldDB" id="Q6AQE9"/>
<dbReference type="EMBL" id="CR522870">
    <property type="protein sequence ID" value="CAG35424.1"/>
    <property type="molecule type" value="Genomic_DNA"/>
</dbReference>
<dbReference type="SUPFAM" id="SSF88697">
    <property type="entry name" value="PUA domain-like"/>
    <property type="match status" value="1"/>
</dbReference>
<reference evidence="3" key="1">
    <citation type="journal article" date="2004" name="Environ. Microbiol.">
        <title>The genome of Desulfotalea psychrophila, a sulfate-reducing bacterium from permanently cold Arctic sediments.</title>
        <authorList>
            <person name="Rabus R."/>
            <person name="Ruepp A."/>
            <person name="Frickey T."/>
            <person name="Rattei T."/>
            <person name="Fartmann B."/>
            <person name="Stark M."/>
            <person name="Bauer M."/>
            <person name="Zibat A."/>
            <person name="Lombardot T."/>
            <person name="Becker I."/>
            <person name="Amann J."/>
            <person name="Gellner K."/>
            <person name="Teeling H."/>
            <person name="Leuschner W.D."/>
            <person name="Gloeckner F.-O."/>
            <person name="Lupas A.N."/>
            <person name="Amann R."/>
            <person name="Klenk H.-P."/>
        </authorList>
    </citation>
    <scope>NUCLEOTIDE SEQUENCE [LARGE SCALE GENOMIC DNA]</scope>
    <source>
        <strain evidence="3">DSM 12343 / LSv54</strain>
    </source>
</reference>
<dbReference type="Pfam" id="PF20260">
    <property type="entry name" value="PUA_4"/>
    <property type="match status" value="1"/>
</dbReference>
<dbReference type="Gene3D" id="2.40.240.20">
    <property type="entry name" value="Hypothetical PUA domain-like, domain 1"/>
    <property type="match status" value="1"/>
</dbReference>
<dbReference type="OrthoDB" id="9815641at2"/>
<dbReference type="eggNOG" id="COG1385">
    <property type="taxonomic scope" value="Bacteria"/>
</dbReference>